<accession>A0ABM8VNL5</accession>
<dbReference type="RefSeq" id="WP_218101255.1">
    <property type="nucleotide sequence ID" value="NZ_CAJVCE010000016.1"/>
</dbReference>
<keyword evidence="1" id="KW-0812">Transmembrane</keyword>
<protein>
    <recommendedName>
        <fullName evidence="5">TrbC/VirB2 family protein</fullName>
    </recommendedName>
</protein>
<gene>
    <name evidence="3" type="ORF">PAECIP111802_05006</name>
</gene>
<dbReference type="EMBL" id="CAJVCE010000016">
    <property type="protein sequence ID" value="CAG7651603.1"/>
    <property type="molecule type" value="Genomic_DNA"/>
</dbReference>
<evidence type="ECO:0000256" key="1">
    <source>
        <dbReference type="SAM" id="Phobius"/>
    </source>
</evidence>
<name>A0ABM8VNL5_9BACL</name>
<proteinExistence type="predicted"/>
<dbReference type="Proteomes" id="UP000730618">
    <property type="component" value="Unassembled WGS sequence"/>
</dbReference>
<sequence>MKKKGFGSKVLVLLFVAFVAFNVCMVTGASADATNVVPNIGNLPNAGQGTNDVNKLVDDWVTNLRIIGIALILIPIAVGAIMLGFSMGNAQKRGIAVGCLLTAGVGIVILAKMHSLAGWIAHQ</sequence>
<evidence type="ECO:0000256" key="2">
    <source>
        <dbReference type="SAM" id="SignalP"/>
    </source>
</evidence>
<evidence type="ECO:0000313" key="4">
    <source>
        <dbReference type="Proteomes" id="UP000730618"/>
    </source>
</evidence>
<keyword evidence="4" id="KW-1185">Reference proteome</keyword>
<reference evidence="3 4" key="1">
    <citation type="submission" date="2021-06" db="EMBL/GenBank/DDBJ databases">
        <authorList>
            <person name="Criscuolo A."/>
        </authorList>
    </citation>
    <scope>NUCLEOTIDE SEQUENCE [LARGE SCALE GENOMIC DNA]</scope>
    <source>
        <strain evidence="4">CIP 111802</strain>
    </source>
</reference>
<evidence type="ECO:0000313" key="3">
    <source>
        <dbReference type="EMBL" id="CAG7651603.1"/>
    </source>
</evidence>
<keyword evidence="1" id="KW-0472">Membrane</keyword>
<keyword evidence="1" id="KW-1133">Transmembrane helix</keyword>
<feature type="signal peptide" evidence="2">
    <location>
        <begin position="1"/>
        <end position="31"/>
    </location>
</feature>
<keyword evidence="2" id="KW-0732">Signal</keyword>
<comment type="caution">
    <text evidence="3">The sequence shown here is derived from an EMBL/GenBank/DDBJ whole genome shotgun (WGS) entry which is preliminary data.</text>
</comment>
<organism evidence="3 4">
    <name type="scientific">Paenibacillus allorhizosphaerae</name>
    <dbReference type="NCBI Taxonomy" id="2849866"/>
    <lineage>
        <taxon>Bacteria</taxon>
        <taxon>Bacillati</taxon>
        <taxon>Bacillota</taxon>
        <taxon>Bacilli</taxon>
        <taxon>Bacillales</taxon>
        <taxon>Paenibacillaceae</taxon>
        <taxon>Paenibacillus</taxon>
    </lineage>
</organism>
<evidence type="ECO:0008006" key="5">
    <source>
        <dbReference type="Google" id="ProtNLM"/>
    </source>
</evidence>
<feature type="chain" id="PRO_5045945690" description="TrbC/VirB2 family protein" evidence="2">
    <location>
        <begin position="32"/>
        <end position="123"/>
    </location>
</feature>
<feature type="transmembrane region" description="Helical" evidence="1">
    <location>
        <begin position="64"/>
        <end position="85"/>
    </location>
</feature>
<feature type="transmembrane region" description="Helical" evidence="1">
    <location>
        <begin position="97"/>
        <end position="121"/>
    </location>
</feature>